<gene>
    <name evidence="9" type="ORF">FU658_11835</name>
</gene>
<reference evidence="9 10" key="1">
    <citation type="submission" date="2019-08" db="EMBL/GenBank/DDBJ databases">
        <authorList>
            <person name="Karlyshev A.V."/>
        </authorList>
    </citation>
    <scope>NUCLEOTIDE SEQUENCE [LARGE SCALE GENOMIC DNA]</scope>
    <source>
        <strain evidence="9 10">Alg18-2.2</strain>
    </source>
</reference>
<comment type="caution">
    <text evidence="9">The sequence shown here is derived from an EMBL/GenBank/DDBJ whole genome shotgun (WGS) entry which is preliminary data.</text>
</comment>
<feature type="transmembrane region" description="Helical" evidence="7">
    <location>
        <begin position="20"/>
        <end position="40"/>
    </location>
</feature>
<dbReference type="AlphaFoldDB" id="A0A5C8KN85"/>
<comment type="similarity">
    <text evidence="2 7">Belongs to the MgtC/SapB family.</text>
</comment>
<evidence type="ECO:0000313" key="10">
    <source>
        <dbReference type="Proteomes" id="UP000321248"/>
    </source>
</evidence>
<evidence type="ECO:0000256" key="4">
    <source>
        <dbReference type="ARBA" id="ARBA00022692"/>
    </source>
</evidence>
<evidence type="ECO:0000256" key="1">
    <source>
        <dbReference type="ARBA" id="ARBA00004651"/>
    </source>
</evidence>
<keyword evidence="3" id="KW-1003">Cell membrane</keyword>
<feature type="transmembrane region" description="Helical" evidence="7">
    <location>
        <begin position="84"/>
        <end position="103"/>
    </location>
</feature>
<evidence type="ECO:0000259" key="8">
    <source>
        <dbReference type="Pfam" id="PF02308"/>
    </source>
</evidence>
<dbReference type="Pfam" id="PF02308">
    <property type="entry name" value="MgtC"/>
    <property type="match status" value="1"/>
</dbReference>
<dbReference type="Proteomes" id="UP000321248">
    <property type="component" value="Unassembled WGS sequence"/>
</dbReference>
<dbReference type="EMBL" id="VRTS01000008">
    <property type="protein sequence ID" value="TXK60814.1"/>
    <property type="molecule type" value="Genomic_DNA"/>
</dbReference>
<name>A0A5C8KN85_9GAMM</name>
<evidence type="ECO:0000256" key="2">
    <source>
        <dbReference type="ARBA" id="ARBA00009298"/>
    </source>
</evidence>
<dbReference type="PRINTS" id="PR01837">
    <property type="entry name" value="MGTCSAPBPROT"/>
</dbReference>
<dbReference type="PANTHER" id="PTHR33778:SF1">
    <property type="entry name" value="MAGNESIUM TRANSPORTER YHID-RELATED"/>
    <property type="match status" value="1"/>
</dbReference>
<dbReference type="InterPro" id="IPR003416">
    <property type="entry name" value="MgtC/SapB/SrpB/YhiD_fam"/>
</dbReference>
<proteinExistence type="inferred from homology"/>
<evidence type="ECO:0000256" key="3">
    <source>
        <dbReference type="ARBA" id="ARBA00022475"/>
    </source>
</evidence>
<dbReference type="OrthoDB" id="9811198at2"/>
<feature type="transmembrane region" description="Helical" evidence="7">
    <location>
        <begin position="60"/>
        <end position="77"/>
    </location>
</feature>
<dbReference type="InterPro" id="IPR049177">
    <property type="entry name" value="MgtC_SapB_SrpB_YhiD_N"/>
</dbReference>
<evidence type="ECO:0000256" key="5">
    <source>
        <dbReference type="ARBA" id="ARBA00022989"/>
    </source>
</evidence>
<evidence type="ECO:0000313" key="9">
    <source>
        <dbReference type="EMBL" id="TXK60814.1"/>
    </source>
</evidence>
<comment type="subcellular location">
    <subcellularLocation>
        <location evidence="7">Cell inner membrane</location>
        <topology evidence="7">Multi-pass membrane protein</topology>
    </subcellularLocation>
    <subcellularLocation>
        <location evidence="1">Cell membrane</location>
        <topology evidence="1">Multi-pass membrane protein</topology>
    </subcellularLocation>
</comment>
<keyword evidence="5 7" id="KW-1133">Transmembrane helix</keyword>
<evidence type="ECO:0000256" key="6">
    <source>
        <dbReference type="ARBA" id="ARBA00023136"/>
    </source>
</evidence>
<protein>
    <recommendedName>
        <fullName evidence="7">Protein MgtC</fullName>
    </recommendedName>
</protein>
<evidence type="ECO:0000256" key="7">
    <source>
        <dbReference type="RuleBase" id="RU365041"/>
    </source>
</evidence>
<dbReference type="GO" id="GO:0005886">
    <property type="term" value="C:plasma membrane"/>
    <property type="evidence" value="ECO:0007669"/>
    <property type="project" value="UniProtKB-SubCell"/>
</dbReference>
<accession>A0A5C8KN85</accession>
<keyword evidence="6 7" id="KW-0472">Membrane</keyword>
<feature type="transmembrane region" description="Helical" evidence="7">
    <location>
        <begin position="109"/>
        <end position="126"/>
    </location>
</feature>
<organism evidence="9 10">
    <name type="scientific">Alkalisalibacterium limincola</name>
    <dbReference type="NCBI Taxonomy" id="2699169"/>
    <lineage>
        <taxon>Bacteria</taxon>
        <taxon>Pseudomonadati</taxon>
        <taxon>Pseudomonadota</taxon>
        <taxon>Gammaproteobacteria</taxon>
        <taxon>Lysobacterales</taxon>
        <taxon>Lysobacteraceae</taxon>
        <taxon>Alkalisalibacterium</taxon>
    </lineage>
</organism>
<keyword evidence="4 7" id="KW-0812">Transmembrane</keyword>
<keyword evidence="7" id="KW-0997">Cell inner membrane</keyword>
<sequence>MALGGAVGYERQLRGRPAGFRTHMLVAGAAAMLLGMTDLIAEHFNQEIYAPRVQIDPVRVIEAMITAIAFIGAGTIIQHARRDAVLGLTTAASLLFTVSIGIAVGLGHLVLAIGVTVLAVLTLHVLSGPRPEDPGSARHRD</sequence>
<keyword evidence="10" id="KW-1185">Reference proteome</keyword>
<dbReference type="PANTHER" id="PTHR33778">
    <property type="entry name" value="PROTEIN MGTC"/>
    <property type="match status" value="1"/>
</dbReference>
<feature type="domain" description="MgtC/SapB/SrpB/YhiD N-terminal" evidence="8">
    <location>
        <begin position="1"/>
        <end position="126"/>
    </location>
</feature>